<accession>A0A2A2SCW5</accession>
<dbReference type="RefSeq" id="WP_095998847.1">
    <property type="nucleotide sequence ID" value="NZ_NSLI01000004.1"/>
</dbReference>
<dbReference type="Pfam" id="PF13453">
    <property type="entry name" value="Zn_ribbon_TFIIB"/>
    <property type="match status" value="1"/>
</dbReference>
<feature type="domain" description="Transcription factor zinc-finger" evidence="1">
    <location>
        <begin position="8"/>
        <end position="47"/>
    </location>
</feature>
<evidence type="ECO:0000259" key="1">
    <source>
        <dbReference type="Pfam" id="PF13453"/>
    </source>
</evidence>
<organism evidence="2 3">
    <name type="scientific">Sphingomonas lenta</name>
    <dbReference type="NCBI Taxonomy" id="1141887"/>
    <lineage>
        <taxon>Bacteria</taxon>
        <taxon>Pseudomonadati</taxon>
        <taxon>Pseudomonadota</taxon>
        <taxon>Alphaproteobacteria</taxon>
        <taxon>Sphingomonadales</taxon>
        <taxon>Sphingomonadaceae</taxon>
        <taxon>Sphingomonas</taxon>
    </lineage>
</organism>
<evidence type="ECO:0000313" key="2">
    <source>
        <dbReference type="EMBL" id="PAX07022.1"/>
    </source>
</evidence>
<sequence>MPRRSSITCPACAGVADPVMSGLVEYDRCRFCGGVWLDCGEFEVLLALAHRAGKNKAREPLFGARVAAGA</sequence>
<dbReference type="EMBL" id="NSLI01000004">
    <property type="protein sequence ID" value="PAX07022.1"/>
    <property type="molecule type" value="Genomic_DNA"/>
</dbReference>
<name>A0A2A2SCW5_9SPHN</name>
<dbReference type="OrthoDB" id="9814037at2"/>
<keyword evidence="3" id="KW-1185">Reference proteome</keyword>
<evidence type="ECO:0000313" key="3">
    <source>
        <dbReference type="Proteomes" id="UP000218151"/>
    </source>
</evidence>
<dbReference type="Proteomes" id="UP000218151">
    <property type="component" value="Unassembled WGS sequence"/>
</dbReference>
<gene>
    <name evidence="2" type="ORF">CKY28_13265</name>
</gene>
<reference evidence="3" key="1">
    <citation type="submission" date="2017-09" db="EMBL/GenBank/DDBJ databases">
        <authorList>
            <person name="Feng G."/>
            <person name="Zhu H."/>
        </authorList>
    </citation>
    <scope>NUCLEOTIDE SEQUENCE [LARGE SCALE GENOMIC DNA]</scope>
    <source>
        <strain evidence="3">1PNM-20</strain>
    </source>
</reference>
<comment type="caution">
    <text evidence="2">The sequence shown here is derived from an EMBL/GenBank/DDBJ whole genome shotgun (WGS) entry which is preliminary data.</text>
</comment>
<dbReference type="AlphaFoldDB" id="A0A2A2SCW5"/>
<protein>
    <recommendedName>
        <fullName evidence="1">Transcription factor zinc-finger domain-containing protein</fullName>
    </recommendedName>
</protein>
<proteinExistence type="predicted"/>
<dbReference type="InterPro" id="IPR027392">
    <property type="entry name" value="TF_Znf"/>
</dbReference>